<dbReference type="AlphaFoldDB" id="A0A0L0BW59"/>
<evidence type="ECO:0000313" key="4">
    <source>
        <dbReference type="Proteomes" id="UP000037069"/>
    </source>
</evidence>
<name>A0A0L0BW59_LUCCU</name>
<organism evidence="3 4">
    <name type="scientific">Lucilia cuprina</name>
    <name type="common">Green bottle fly</name>
    <name type="synonym">Australian sheep blowfly</name>
    <dbReference type="NCBI Taxonomy" id="7375"/>
    <lineage>
        <taxon>Eukaryota</taxon>
        <taxon>Metazoa</taxon>
        <taxon>Ecdysozoa</taxon>
        <taxon>Arthropoda</taxon>
        <taxon>Hexapoda</taxon>
        <taxon>Insecta</taxon>
        <taxon>Pterygota</taxon>
        <taxon>Neoptera</taxon>
        <taxon>Endopterygota</taxon>
        <taxon>Diptera</taxon>
        <taxon>Brachycera</taxon>
        <taxon>Muscomorpha</taxon>
        <taxon>Oestroidea</taxon>
        <taxon>Calliphoridae</taxon>
        <taxon>Luciliinae</taxon>
        <taxon>Lucilia</taxon>
    </lineage>
</organism>
<evidence type="ECO:0000256" key="1">
    <source>
        <dbReference type="SAM" id="SignalP"/>
    </source>
</evidence>
<dbReference type="InterPro" id="IPR036058">
    <property type="entry name" value="Kazal_dom_sf"/>
</dbReference>
<dbReference type="OrthoDB" id="126772at2759"/>
<accession>A0A0L0BW59</accession>
<keyword evidence="4" id="KW-1185">Reference proteome</keyword>
<comment type="caution">
    <text evidence="3">The sequence shown here is derived from an EMBL/GenBank/DDBJ whole genome shotgun (WGS) entry which is preliminary data.</text>
</comment>
<protein>
    <recommendedName>
        <fullName evidence="2">Kazal-like domain-containing protein</fullName>
    </recommendedName>
</protein>
<proteinExistence type="predicted"/>
<feature type="signal peptide" evidence="1">
    <location>
        <begin position="1"/>
        <end position="17"/>
    </location>
</feature>
<evidence type="ECO:0000313" key="3">
    <source>
        <dbReference type="EMBL" id="KNC24275.1"/>
    </source>
</evidence>
<feature type="domain" description="Kazal-like" evidence="2">
    <location>
        <begin position="14"/>
        <end position="73"/>
    </location>
</feature>
<feature type="chain" id="PRO_5005535210" description="Kazal-like domain-containing protein" evidence="1">
    <location>
        <begin position="18"/>
        <end position="85"/>
    </location>
</feature>
<dbReference type="EMBL" id="JRES01001246">
    <property type="protein sequence ID" value="KNC24275.1"/>
    <property type="molecule type" value="Genomic_DNA"/>
</dbReference>
<dbReference type="SUPFAM" id="SSF100895">
    <property type="entry name" value="Kazal-type serine protease inhibitors"/>
    <property type="match status" value="1"/>
</dbReference>
<dbReference type="Proteomes" id="UP000037069">
    <property type="component" value="Unassembled WGS sequence"/>
</dbReference>
<evidence type="ECO:0000259" key="2">
    <source>
        <dbReference type="PROSITE" id="PS51465"/>
    </source>
</evidence>
<dbReference type="PROSITE" id="PS51465">
    <property type="entry name" value="KAZAL_2"/>
    <property type="match status" value="1"/>
</dbReference>
<gene>
    <name evidence="3" type="ORF">FF38_02054</name>
</gene>
<dbReference type="Gene3D" id="3.30.60.30">
    <property type="match status" value="1"/>
</dbReference>
<sequence length="85" mass="9493">MFNILVLLFGLLSIVMADDCPSLCPFIYAPVCATIKNFEGESVACTFPNHCMLSVFTCRTKQESVMKQGPCREKNEGCYEIIKGF</sequence>
<dbReference type="InterPro" id="IPR002350">
    <property type="entry name" value="Kazal_dom"/>
</dbReference>
<keyword evidence="1" id="KW-0732">Signal</keyword>
<reference evidence="3 4" key="1">
    <citation type="journal article" date="2015" name="Nat. Commun.">
        <title>Lucilia cuprina genome unlocks parasitic fly biology to underpin future interventions.</title>
        <authorList>
            <person name="Anstead C.A."/>
            <person name="Korhonen P.K."/>
            <person name="Young N.D."/>
            <person name="Hall R.S."/>
            <person name="Jex A.R."/>
            <person name="Murali S.C."/>
            <person name="Hughes D.S."/>
            <person name="Lee S.F."/>
            <person name="Perry T."/>
            <person name="Stroehlein A.J."/>
            <person name="Ansell B.R."/>
            <person name="Breugelmans B."/>
            <person name="Hofmann A."/>
            <person name="Qu J."/>
            <person name="Dugan S."/>
            <person name="Lee S.L."/>
            <person name="Chao H."/>
            <person name="Dinh H."/>
            <person name="Han Y."/>
            <person name="Doddapaneni H.V."/>
            <person name="Worley K.C."/>
            <person name="Muzny D.M."/>
            <person name="Ioannidis P."/>
            <person name="Waterhouse R.M."/>
            <person name="Zdobnov E.M."/>
            <person name="James P.J."/>
            <person name="Bagnall N.H."/>
            <person name="Kotze A.C."/>
            <person name="Gibbs R.A."/>
            <person name="Richards S."/>
            <person name="Batterham P."/>
            <person name="Gasser R.B."/>
        </authorList>
    </citation>
    <scope>NUCLEOTIDE SEQUENCE [LARGE SCALE GENOMIC DNA]</scope>
    <source>
        <strain evidence="3 4">LS</strain>
        <tissue evidence="3">Full body</tissue>
    </source>
</reference>